<dbReference type="InterPro" id="IPR039426">
    <property type="entry name" value="TonB-dep_rcpt-like"/>
</dbReference>
<dbReference type="Pfam" id="PF00593">
    <property type="entry name" value="TonB_dep_Rec_b-barrel"/>
    <property type="match status" value="1"/>
</dbReference>
<dbReference type="SUPFAM" id="SSF56935">
    <property type="entry name" value="Porins"/>
    <property type="match status" value="1"/>
</dbReference>
<feature type="domain" description="TonB-dependent receptor plug" evidence="11">
    <location>
        <begin position="120"/>
        <end position="225"/>
    </location>
</feature>
<evidence type="ECO:0000256" key="8">
    <source>
        <dbReference type="PROSITE-ProRule" id="PRU01360"/>
    </source>
</evidence>
<keyword evidence="2 8" id="KW-0813">Transport</keyword>
<evidence type="ECO:0000259" key="10">
    <source>
        <dbReference type="Pfam" id="PF00593"/>
    </source>
</evidence>
<dbReference type="InterPro" id="IPR012910">
    <property type="entry name" value="Plug_dom"/>
</dbReference>
<keyword evidence="12" id="KW-0675">Receptor</keyword>
<comment type="similarity">
    <text evidence="8 9">Belongs to the TonB-dependent receptor family.</text>
</comment>
<dbReference type="PROSITE" id="PS52016">
    <property type="entry name" value="TONB_DEPENDENT_REC_3"/>
    <property type="match status" value="1"/>
</dbReference>
<dbReference type="InterPro" id="IPR036942">
    <property type="entry name" value="Beta-barrel_TonB_sf"/>
</dbReference>
<dbReference type="SUPFAM" id="SSF49464">
    <property type="entry name" value="Carboxypeptidase regulatory domain-like"/>
    <property type="match status" value="1"/>
</dbReference>
<dbReference type="InterPro" id="IPR023996">
    <property type="entry name" value="TonB-dep_OMP_SusC/RagA"/>
</dbReference>
<dbReference type="InterPro" id="IPR037066">
    <property type="entry name" value="Plug_dom_sf"/>
</dbReference>
<feature type="domain" description="TonB-dependent receptor-like beta-barrel" evidence="10">
    <location>
        <begin position="442"/>
        <end position="877"/>
    </location>
</feature>
<comment type="caution">
    <text evidence="12">The sequence shown here is derived from an EMBL/GenBank/DDBJ whole genome shotgun (WGS) entry which is preliminary data.</text>
</comment>
<evidence type="ECO:0000256" key="2">
    <source>
        <dbReference type="ARBA" id="ARBA00022448"/>
    </source>
</evidence>
<dbReference type="InterPro" id="IPR008969">
    <property type="entry name" value="CarboxyPept-like_regulatory"/>
</dbReference>
<dbReference type="Pfam" id="PF13715">
    <property type="entry name" value="CarbopepD_reg_2"/>
    <property type="match status" value="1"/>
</dbReference>
<dbReference type="InterPro" id="IPR023997">
    <property type="entry name" value="TonB-dep_OMP_SusC/RagA_CS"/>
</dbReference>
<name>A0ABS3BVF6_9BACT</name>
<dbReference type="EMBL" id="JAFKCW010000005">
    <property type="protein sequence ID" value="MBN7803060.1"/>
    <property type="molecule type" value="Genomic_DNA"/>
</dbReference>
<gene>
    <name evidence="12" type="ORF">J0A67_19455</name>
</gene>
<proteinExistence type="inferred from homology"/>
<dbReference type="Gene3D" id="2.60.40.1120">
    <property type="entry name" value="Carboxypeptidase-like, regulatory domain"/>
    <property type="match status" value="1"/>
</dbReference>
<dbReference type="InterPro" id="IPR000531">
    <property type="entry name" value="Beta-barrel_TonB"/>
</dbReference>
<evidence type="ECO:0000259" key="11">
    <source>
        <dbReference type="Pfam" id="PF07715"/>
    </source>
</evidence>
<dbReference type="NCBIfam" id="TIGR04057">
    <property type="entry name" value="SusC_RagA_signa"/>
    <property type="match status" value="1"/>
</dbReference>
<sequence>MNFTKLILGLLLVMGISVGWAEAQQLKVSGVVTSEEGEVLPGAYVLLKGTTVGTVTDIDGSYTLTISDPNGTLVYSMIGMVTQEIPVAARTKVDVELQLDISQLETVEVVDFGYGTVKRTDLTGSVASMSGRELARIPVASAAQAITGRLPGVNVLTTDGSPDAEVVIRVRGGGSITQDNAPLYVVDGFIVSSIRDIPPSDIESISVLKDAAATAIYGAQASNGVIVVTTKAPVAGRVSVSYNNFFQFKSLPKNRKYKVLDSYEYVMANYEYAKLRSQSDVDRFEKYFGVYDDLELYRQKPTADWQDELFGDPKLSQYHNLSVSGGTDKTKIMLSLTNNTDEGLMLNSGYKRNVINFKLNQELSKKLSVDAGARITNTVVDGAGTSGNAQINIKDAVQTRPTNGIADELDIDLTQVNSEDDYQSFLLSMVSPVELAEQDWRKRTDNDYVFNIGLNWKVAKGVDFKSTFNSSKTFREELRFYGPLTGESFNNGGSMPLGVKTNRNSDSYRWLNSVNWKVNRLGKDHSLDVLLGQEVYSTGGNYQMVRSEDFRLSITPEELFANMTFGRVDRFETSDDTDINRFSLFGRANYQFKDRYLLTATVRSDASSRFSEENRVGIFPAVAVGWKISEENFMKDSRVFDELKLRASIGETGNDRIDASATQFLFQGSTNRGPGFGNVDNAYYTPASSVLYNPDLVWETTINRNIGLDFTLWKAKIAGTFDAYYNTTRDLLLQSAIPANTGFSTQWDNIGSTSNKGVELGIQAYLVDKGDFSLSINFNTGINVARIEELDGTNERFFQSNWASTDLNNINDYYLRVGGKLGDIYGYVSDGFYTADDFQEYNAVTGQYLLKEGVPNSGAAVGNTNIRPGYWKLKDLNGDGVINADDRKVIGNALPKNQGGFGVNARFKGFDAQVFFNYQYGNQVYNTGKIQYNQFRRVTYGNLLTTMNSDNRYTYIDVDGSYTGTAGEVVTDLQQLDEMNAGKTMWSHNSFGIAGAVISDWAVEDGSFIRLNVLTLGYSFPTDLISKIGLSQLRIYGTGNNLAIWTDYSGYDPEVSTSRSSSYASLTPGVDYSSFPRSRSYTVGLNVTF</sequence>
<keyword evidence="7 8" id="KW-0998">Cell outer membrane</keyword>
<comment type="subcellular location">
    <subcellularLocation>
        <location evidence="1 8">Cell outer membrane</location>
        <topology evidence="1 8">Multi-pass membrane protein</topology>
    </subcellularLocation>
</comment>
<evidence type="ECO:0000256" key="3">
    <source>
        <dbReference type="ARBA" id="ARBA00022452"/>
    </source>
</evidence>
<evidence type="ECO:0000256" key="6">
    <source>
        <dbReference type="ARBA" id="ARBA00023136"/>
    </source>
</evidence>
<dbReference type="Proteomes" id="UP000664698">
    <property type="component" value="Unassembled WGS sequence"/>
</dbReference>
<dbReference type="Gene3D" id="2.40.170.20">
    <property type="entry name" value="TonB-dependent receptor, beta-barrel domain"/>
    <property type="match status" value="1"/>
</dbReference>
<dbReference type="NCBIfam" id="TIGR04056">
    <property type="entry name" value="OMP_RagA_SusC"/>
    <property type="match status" value="1"/>
</dbReference>
<evidence type="ECO:0000256" key="7">
    <source>
        <dbReference type="ARBA" id="ARBA00023237"/>
    </source>
</evidence>
<keyword evidence="5 9" id="KW-0798">TonB box</keyword>
<dbReference type="RefSeq" id="WP_206571063.1">
    <property type="nucleotide sequence ID" value="NZ_JAFKCW010000005.1"/>
</dbReference>
<keyword evidence="6 8" id="KW-0472">Membrane</keyword>
<evidence type="ECO:0000313" key="12">
    <source>
        <dbReference type="EMBL" id="MBN7803060.1"/>
    </source>
</evidence>
<keyword evidence="4 8" id="KW-0812">Transmembrane</keyword>
<evidence type="ECO:0000256" key="5">
    <source>
        <dbReference type="ARBA" id="ARBA00023077"/>
    </source>
</evidence>
<evidence type="ECO:0000256" key="1">
    <source>
        <dbReference type="ARBA" id="ARBA00004571"/>
    </source>
</evidence>
<keyword evidence="13" id="KW-1185">Reference proteome</keyword>
<keyword evidence="3 8" id="KW-1134">Transmembrane beta strand</keyword>
<dbReference type="Gene3D" id="2.170.130.10">
    <property type="entry name" value="TonB-dependent receptor, plug domain"/>
    <property type="match status" value="1"/>
</dbReference>
<protein>
    <submittedName>
        <fullName evidence="12">TonB-dependent receptor</fullName>
    </submittedName>
</protein>
<dbReference type="Pfam" id="PF07715">
    <property type="entry name" value="Plug"/>
    <property type="match status" value="1"/>
</dbReference>
<organism evidence="12 13">
    <name type="scientific">Algoriphagus aestuariicola</name>
    <dbReference type="NCBI Taxonomy" id="1852016"/>
    <lineage>
        <taxon>Bacteria</taxon>
        <taxon>Pseudomonadati</taxon>
        <taxon>Bacteroidota</taxon>
        <taxon>Cytophagia</taxon>
        <taxon>Cytophagales</taxon>
        <taxon>Cyclobacteriaceae</taxon>
        <taxon>Algoriphagus</taxon>
    </lineage>
</organism>
<evidence type="ECO:0000256" key="9">
    <source>
        <dbReference type="RuleBase" id="RU003357"/>
    </source>
</evidence>
<reference evidence="12 13" key="1">
    <citation type="submission" date="2021-03" db="EMBL/GenBank/DDBJ databases">
        <title>novel species isolated from a fishpond in China.</title>
        <authorList>
            <person name="Lu H."/>
            <person name="Cai Z."/>
        </authorList>
    </citation>
    <scope>NUCLEOTIDE SEQUENCE [LARGE SCALE GENOMIC DNA]</scope>
    <source>
        <strain evidence="12 13">JCM 31546</strain>
    </source>
</reference>
<evidence type="ECO:0000256" key="4">
    <source>
        <dbReference type="ARBA" id="ARBA00022692"/>
    </source>
</evidence>
<accession>A0ABS3BVF6</accession>
<evidence type="ECO:0000313" key="13">
    <source>
        <dbReference type="Proteomes" id="UP000664698"/>
    </source>
</evidence>